<comment type="caution">
    <text evidence="2">The sequence shown here is derived from an EMBL/GenBank/DDBJ whole genome shotgun (WGS) entry which is preliminary data.</text>
</comment>
<dbReference type="STRING" id="34508.A0A4U8V055"/>
<gene>
    <name evidence="2" type="ORF">L596_005705</name>
</gene>
<keyword evidence="3" id="KW-1185">Reference proteome</keyword>
<dbReference type="Proteomes" id="UP000298663">
    <property type="component" value="Unassembled WGS sequence"/>
</dbReference>
<feature type="region of interest" description="Disordered" evidence="1">
    <location>
        <begin position="55"/>
        <end position="111"/>
    </location>
</feature>
<name>A0A4U8V055_STECR</name>
<evidence type="ECO:0008006" key="4">
    <source>
        <dbReference type="Google" id="ProtNLM"/>
    </source>
</evidence>
<sequence>MEAIRNELTMRMDRFKVLEEEVWGQMMKAREGIARPRKERQAVPQCNCNSSGFCPAGQPGRPGVPGIPGQPGMKGAPGSAGNPGQGSSFEPVDSSGCRTCPPGPAARHIWT</sequence>
<dbReference type="EMBL" id="AZBU02000001">
    <property type="protein sequence ID" value="TMS39132.1"/>
    <property type="molecule type" value="Genomic_DNA"/>
</dbReference>
<proteinExistence type="predicted"/>
<evidence type="ECO:0000313" key="2">
    <source>
        <dbReference type="EMBL" id="TMS39132.1"/>
    </source>
</evidence>
<protein>
    <recommendedName>
        <fullName evidence="4">Nematode cuticle collagen N-terminal domain-containing protein</fullName>
    </recommendedName>
</protein>
<dbReference type="AlphaFoldDB" id="A0A4U8V055"/>
<evidence type="ECO:0000313" key="3">
    <source>
        <dbReference type="Proteomes" id="UP000298663"/>
    </source>
</evidence>
<evidence type="ECO:0000256" key="1">
    <source>
        <dbReference type="SAM" id="MobiDB-lite"/>
    </source>
</evidence>
<accession>A0A4U8V055</accession>
<reference evidence="2 3" key="1">
    <citation type="journal article" date="2015" name="Genome Biol.">
        <title>Comparative genomics of Steinernema reveals deeply conserved gene regulatory networks.</title>
        <authorList>
            <person name="Dillman A.R."/>
            <person name="Macchietto M."/>
            <person name="Porter C.F."/>
            <person name="Rogers A."/>
            <person name="Williams B."/>
            <person name="Antoshechkin I."/>
            <person name="Lee M.M."/>
            <person name="Goodwin Z."/>
            <person name="Lu X."/>
            <person name="Lewis E.E."/>
            <person name="Goodrich-Blair H."/>
            <person name="Stock S.P."/>
            <person name="Adams B.J."/>
            <person name="Sternberg P.W."/>
            <person name="Mortazavi A."/>
        </authorList>
    </citation>
    <scope>NUCLEOTIDE SEQUENCE [LARGE SCALE GENOMIC DNA]</scope>
    <source>
        <strain evidence="2 3">ALL</strain>
    </source>
</reference>
<organism evidence="2 3">
    <name type="scientific">Steinernema carpocapsae</name>
    <name type="common">Entomopathogenic nematode</name>
    <dbReference type="NCBI Taxonomy" id="34508"/>
    <lineage>
        <taxon>Eukaryota</taxon>
        <taxon>Metazoa</taxon>
        <taxon>Ecdysozoa</taxon>
        <taxon>Nematoda</taxon>
        <taxon>Chromadorea</taxon>
        <taxon>Rhabditida</taxon>
        <taxon>Tylenchina</taxon>
        <taxon>Panagrolaimomorpha</taxon>
        <taxon>Strongyloidoidea</taxon>
        <taxon>Steinernematidae</taxon>
        <taxon>Steinernema</taxon>
    </lineage>
</organism>
<dbReference type="OrthoDB" id="5983381at2759"/>
<reference evidence="2 3" key="2">
    <citation type="journal article" date="2019" name="G3 (Bethesda)">
        <title>Hybrid Assembly of the Genome of the Entomopathogenic Nematode Steinernema carpocapsae Identifies the X-Chromosome.</title>
        <authorList>
            <person name="Serra L."/>
            <person name="Macchietto M."/>
            <person name="Macias-Munoz A."/>
            <person name="McGill C.J."/>
            <person name="Rodriguez I.M."/>
            <person name="Rodriguez B."/>
            <person name="Murad R."/>
            <person name="Mortazavi A."/>
        </authorList>
    </citation>
    <scope>NUCLEOTIDE SEQUENCE [LARGE SCALE GENOMIC DNA]</scope>
    <source>
        <strain evidence="2 3">ALL</strain>
    </source>
</reference>